<feature type="transmembrane region" description="Helical" evidence="5">
    <location>
        <begin position="75"/>
        <end position="94"/>
    </location>
</feature>
<evidence type="ECO:0000313" key="7">
    <source>
        <dbReference type="Proteomes" id="UP001333710"/>
    </source>
</evidence>
<dbReference type="InterPro" id="IPR023352">
    <property type="entry name" value="MAPEG-like_dom_sf"/>
</dbReference>
<feature type="transmembrane region" description="Helical" evidence="5">
    <location>
        <begin position="6"/>
        <end position="26"/>
    </location>
</feature>
<evidence type="ECO:0000256" key="5">
    <source>
        <dbReference type="SAM" id="Phobius"/>
    </source>
</evidence>
<evidence type="ECO:0000256" key="2">
    <source>
        <dbReference type="ARBA" id="ARBA00022692"/>
    </source>
</evidence>
<dbReference type="RefSeq" id="WP_338291744.1">
    <property type="nucleotide sequence ID" value="NZ_AP027272.1"/>
</dbReference>
<dbReference type="EMBL" id="AP027272">
    <property type="protein sequence ID" value="BDX05752.1"/>
    <property type="molecule type" value="Genomic_DNA"/>
</dbReference>
<sequence length="131" mass="14842">MQVPITAFYGSLLAAFYLYLAIMVIIQRRESRVGLGDGGDKHMLQVMRVHGNFVEYVPFALLLFMIAELNGANSYLLHVCGWWLIVARLLHAYGLRHHYGTSWQRFAGSLSTFLILLVLIVANLFPLYVPA</sequence>
<name>A0AA48HLI2_9ALTE</name>
<dbReference type="Proteomes" id="UP001333710">
    <property type="component" value="Chromosome"/>
</dbReference>
<evidence type="ECO:0000256" key="3">
    <source>
        <dbReference type="ARBA" id="ARBA00022989"/>
    </source>
</evidence>
<keyword evidence="3 5" id="KW-1133">Transmembrane helix</keyword>
<keyword evidence="2 5" id="KW-0812">Transmembrane</keyword>
<dbReference type="PANTHER" id="PTHR35814:SF1">
    <property type="entry name" value="GLUTATHIONE S-TRANSFERASE-RELATED"/>
    <property type="match status" value="1"/>
</dbReference>
<dbReference type="SUPFAM" id="SSF161084">
    <property type="entry name" value="MAPEG domain-like"/>
    <property type="match status" value="1"/>
</dbReference>
<organism evidence="6 7">
    <name type="scientific">Planctobacterium marinum</name>
    <dbReference type="NCBI Taxonomy" id="1631968"/>
    <lineage>
        <taxon>Bacteria</taxon>
        <taxon>Pseudomonadati</taxon>
        <taxon>Pseudomonadota</taxon>
        <taxon>Gammaproteobacteria</taxon>
        <taxon>Alteromonadales</taxon>
        <taxon>Alteromonadaceae</taxon>
        <taxon>Planctobacterium</taxon>
    </lineage>
</organism>
<gene>
    <name evidence="6" type="ORF">MACH26_12730</name>
</gene>
<evidence type="ECO:0000256" key="4">
    <source>
        <dbReference type="ARBA" id="ARBA00023136"/>
    </source>
</evidence>
<evidence type="ECO:0000313" key="6">
    <source>
        <dbReference type="EMBL" id="BDX05752.1"/>
    </source>
</evidence>
<accession>A0AA48HLI2</accession>
<dbReference type="AlphaFoldDB" id="A0AA48HLI2"/>
<dbReference type="InterPro" id="IPR001129">
    <property type="entry name" value="Membr-assoc_MAPEG"/>
</dbReference>
<dbReference type="Pfam" id="PF01124">
    <property type="entry name" value="MAPEG"/>
    <property type="match status" value="1"/>
</dbReference>
<proteinExistence type="predicted"/>
<keyword evidence="4 5" id="KW-0472">Membrane</keyword>
<comment type="subcellular location">
    <subcellularLocation>
        <location evidence="1">Membrane</location>
    </subcellularLocation>
</comment>
<dbReference type="GO" id="GO:0016020">
    <property type="term" value="C:membrane"/>
    <property type="evidence" value="ECO:0007669"/>
    <property type="project" value="UniProtKB-SubCell"/>
</dbReference>
<dbReference type="Gene3D" id="1.20.120.550">
    <property type="entry name" value="Membrane associated eicosanoid/glutathione metabolism-like domain"/>
    <property type="match status" value="1"/>
</dbReference>
<dbReference type="KEGG" id="pmaw:MACH26_12730"/>
<evidence type="ECO:0000256" key="1">
    <source>
        <dbReference type="ARBA" id="ARBA00004370"/>
    </source>
</evidence>
<reference evidence="6" key="1">
    <citation type="submission" date="2023-01" db="EMBL/GenBank/DDBJ databases">
        <title>Complete genome sequence of Planctobacterium marinum strain Dej080120_11.</title>
        <authorList>
            <person name="Ueki S."/>
            <person name="Maruyama F."/>
        </authorList>
    </citation>
    <scope>NUCLEOTIDE SEQUENCE</scope>
    <source>
        <strain evidence="6">Dej080120_11</strain>
    </source>
</reference>
<keyword evidence="7" id="KW-1185">Reference proteome</keyword>
<protein>
    <submittedName>
        <fullName evidence="6">Membrane protein</fullName>
    </submittedName>
</protein>
<dbReference type="PANTHER" id="PTHR35814">
    <property type="match status" value="1"/>
</dbReference>
<feature type="transmembrane region" description="Helical" evidence="5">
    <location>
        <begin position="106"/>
        <end position="129"/>
    </location>
</feature>